<gene>
    <name evidence="2" type="ORF">ACFFJD_09305</name>
</gene>
<evidence type="ECO:0000313" key="3">
    <source>
        <dbReference type="Proteomes" id="UP001589783"/>
    </source>
</evidence>
<dbReference type="InterPro" id="IPR024344">
    <property type="entry name" value="MDMPI_metal-binding"/>
</dbReference>
<reference evidence="2 3" key="1">
    <citation type="submission" date="2024-09" db="EMBL/GenBank/DDBJ databases">
        <authorList>
            <person name="Sun Q."/>
            <person name="Mori K."/>
        </authorList>
    </citation>
    <scope>NUCLEOTIDE SEQUENCE [LARGE SCALE GENOMIC DNA]</scope>
    <source>
        <strain evidence="2 3">CCM 7957</strain>
    </source>
</reference>
<sequence length="221" mass="23905">MSPETDFTADQIWWHIDAERAALADVLEGLDDDAWSTDSLCAGWRVRDVAAHLTMATAGTADMLPWLLRTGFSFDKAIRESAIALPADRAEIVDRLRALVGCRRTAPFVSIREPLIDILVHTQDICVPLGREVPEPAPTPTSGSRADAAAAAADRVLALNRRPVVSLRRLPRGVQLVAVDADWSWGRGELITGAMTHLLLALAGRRAAAALLSGPVHLLDR</sequence>
<evidence type="ECO:0000259" key="1">
    <source>
        <dbReference type="Pfam" id="PF11716"/>
    </source>
</evidence>
<dbReference type="Pfam" id="PF11716">
    <property type="entry name" value="MDMPI_N"/>
    <property type="match status" value="1"/>
</dbReference>
<dbReference type="GO" id="GO:0016853">
    <property type="term" value="F:isomerase activity"/>
    <property type="evidence" value="ECO:0007669"/>
    <property type="project" value="UniProtKB-KW"/>
</dbReference>
<accession>A0ABV6H895</accession>
<keyword evidence="2" id="KW-0413">Isomerase</keyword>
<organism evidence="2 3">
    <name type="scientific">Gordonia phosphorivorans</name>
    <dbReference type="NCBI Taxonomy" id="1056982"/>
    <lineage>
        <taxon>Bacteria</taxon>
        <taxon>Bacillati</taxon>
        <taxon>Actinomycetota</taxon>
        <taxon>Actinomycetes</taxon>
        <taxon>Mycobacteriales</taxon>
        <taxon>Gordoniaceae</taxon>
        <taxon>Gordonia</taxon>
    </lineage>
</organism>
<dbReference type="EMBL" id="JBHLWV010000020">
    <property type="protein sequence ID" value="MFC0315045.1"/>
    <property type="molecule type" value="Genomic_DNA"/>
</dbReference>
<dbReference type="InterPro" id="IPR017517">
    <property type="entry name" value="Maleyloyr_isom"/>
</dbReference>
<keyword evidence="3" id="KW-1185">Reference proteome</keyword>
<comment type="caution">
    <text evidence="2">The sequence shown here is derived from an EMBL/GenBank/DDBJ whole genome shotgun (WGS) entry which is preliminary data.</text>
</comment>
<dbReference type="Proteomes" id="UP001589783">
    <property type="component" value="Unassembled WGS sequence"/>
</dbReference>
<dbReference type="InterPro" id="IPR034660">
    <property type="entry name" value="DinB/YfiT-like"/>
</dbReference>
<dbReference type="SUPFAM" id="SSF109854">
    <property type="entry name" value="DinB/YfiT-like putative metalloenzymes"/>
    <property type="match status" value="1"/>
</dbReference>
<dbReference type="RefSeq" id="WP_382363396.1">
    <property type="nucleotide sequence ID" value="NZ_JBHLWV010000020.1"/>
</dbReference>
<evidence type="ECO:0000313" key="2">
    <source>
        <dbReference type="EMBL" id="MFC0315045.1"/>
    </source>
</evidence>
<feature type="domain" description="Mycothiol-dependent maleylpyruvate isomerase metal-binding" evidence="1">
    <location>
        <begin position="17"/>
        <end position="98"/>
    </location>
</feature>
<protein>
    <submittedName>
        <fullName evidence="2">Maleylpyruvate isomerase family mycothiol-dependent enzyme</fullName>
    </submittedName>
</protein>
<dbReference type="NCBIfam" id="TIGR03083">
    <property type="entry name" value="maleylpyruvate isomerase family mycothiol-dependent enzyme"/>
    <property type="match status" value="1"/>
</dbReference>
<name>A0ABV6H895_9ACTN</name>
<proteinExistence type="predicted"/>
<dbReference type="Gene3D" id="1.20.120.450">
    <property type="entry name" value="dinb family like domain"/>
    <property type="match status" value="1"/>
</dbReference>